<dbReference type="EMBL" id="KB309387">
    <property type="protein sequence ID" value="ELT94527.1"/>
    <property type="molecule type" value="Genomic_DNA"/>
</dbReference>
<reference evidence="16" key="1">
    <citation type="submission" date="2012-12" db="EMBL/GenBank/DDBJ databases">
        <authorList>
            <person name="Hellsten U."/>
            <person name="Grimwood J."/>
            <person name="Chapman J.A."/>
            <person name="Shapiro H."/>
            <person name="Aerts A."/>
            <person name="Otillar R.P."/>
            <person name="Terry A.Y."/>
            <person name="Boore J.L."/>
            <person name="Simakov O."/>
            <person name="Marletaz F."/>
            <person name="Cho S.-J."/>
            <person name="Edsinger-Gonzales E."/>
            <person name="Havlak P."/>
            <person name="Kuo D.-H."/>
            <person name="Larsson T."/>
            <person name="Lv J."/>
            <person name="Arendt D."/>
            <person name="Savage R."/>
            <person name="Osoegawa K."/>
            <person name="de Jong P."/>
            <person name="Lindberg D.R."/>
            <person name="Seaver E.C."/>
            <person name="Weisblat D.A."/>
            <person name="Putnam N.H."/>
            <person name="Grigoriev I.V."/>
            <person name="Rokhsar D.S."/>
        </authorList>
    </citation>
    <scope>NUCLEOTIDE SEQUENCE</scope>
    <source>
        <strain evidence="16">I ESC-2004</strain>
    </source>
</reference>
<keyword evidence="11" id="KW-0675">Receptor</keyword>
<evidence type="ECO:0000259" key="13">
    <source>
        <dbReference type="PROSITE" id="PS50104"/>
    </source>
</evidence>
<dbReference type="PANTHER" id="PTHR24365:SF530">
    <property type="entry name" value="MSTPROX-RELATED"/>
    <property type="match status" value="1"/>
</dbReference>
<keyword evidence="3" id="KW-0399">Innate immunity</keyword>
<dbReference type="InterPro" id="IPR035897">
    <property type="entry name" value="Toll_tir_struct_dom_sf"/>
</dbReference>
<evidence type="ECO:0000256" key="12">
    <source>
        <dbReference type="ARBA" id="ARBA00023180"/>
    </source>
</evidence>
<evidence type="ECO:0000256" key="11">
    <source>
        <dbReference type="ARBA" id="ARBA00023170"/>
    </source>
</evidence>
<dbReference type="InterPro" id="IPR000157">
    <property type="entry name" value="TIR_dom"/>
</dbReference>
<gene>
    <name evidence="14" type="ORF">CAPTEDRAFT_123953</name>
</gene>
<dbReference type="Pfam" id="PF13676">
    <property type="entry name" value="TIR_2"/>
    <property type="match status" value="1"/>
</dbReference>
<comment type="subcellular location">
    <subcellularLocation>
        <location evidence="1">Membrane</location>
        <topology evidence="1">Single-pass type I membrane protein</topology>
    </subcellularLocation>
</comment>
<dbReference type="HOGENOM" id="CLU_053932_3_0_1"/>
<keyword evidence="5" id="KW-0812">Transmembrane</keyword>
<evidence type="ECO:0000256" key="10">
    <source>
        <dbReference type="ARBA" id="ARBA00023136"/>
    </source>
</evidence>
<keyword evidence="8" id="KW-0391">Immunity</keyword>
<protein>
    <recommendedName>
        <fullName evidence="13">TIR domain-containing protein</fullName>
    </recommendedName>
</protein>
<dbReference type="GO" id="GO:0005886">
    <property type="term" value="C:plasma membrane"/>
    <property type="evidence" value="ECO:0007669"/>
    <property type="project" value="TreeGrafter"/>
</dbReference>
<dbReference type="GO" id="GO:0045087">
    <property type="term" value="P:innate immune response"/>
    <property type="evidence" value="ECO:0007669"/>
    <property type="project" value="UniProtKB-KW"/>
</dbReference>
<reference evidence="14 16" key="2">
    <citation type="journal article" date="2013" name="Nature">
        <title>Insights into bilaterian evolution from three spiralian genomes.</title>
        <authorList>
            <person name="Simakov O."/>
            <person name="Marletaz F."/>
            <person name="Cho S.J."/>
            <person name="Edsinger-Gonzales E."/>
            <person name="Havlak P."/>
            <person name="Hellsten U."/>
            <person name="Kuo D.H."/>
            <person name="Larsson T."/>
            <person name="Lv J."/>
            <person name="Arendt D."/>
            <person name="Savage R."/>
            <person name="Osoegawa K."/>
            <person name="de Jong P."/>
            <person name="Grimwood J."/>
            <person name="Chapman J.A."/>
            <person name="Shapiro H."/>
            <person name="Aerts A."/>
            <person name="Otillar R.P."/>
            <person name="Terry A.Y."/>
            <person name="Boore J.L."/>
            <person name="Grigoriev I.V."/>
            <person name="Lindberg D.R."/>
            <person name="Seaver E.C."/>
            <person name="Weisblat D.A."/>
            <person name="Putnam N.H."/>
            <person name="Rokhsar D.S."/>
        </authorList>
    </citation>
    <scope>NUCLEOTIDE SEQUENCE</scope>
    <source>
        <strain evidence="14 16">I ESC-2004</strain>
    </source>
</reference>
<dbReference type="EnsemblMetazoa" id="CapteT123953">
    <property type="protein sequence ID" value="CapteP123953"/>
    <property type="gene ID" value="CapteG123953"/>
</dbReference>
<dbReference type="SMART" id="SM00255">
    <property type="entry name" value="TIR"/>
    <property type="match status" value="1"/>
</dbReference>
<keyword evidence="6" id="KW-0732">Signal</keyword>
<dbReference type="FunFam" id="3.40.50.10140:FF:000001">
    <property type="entry name" value="Toll-like receptor 2"/>
    <property type="match status" value="1"/>
</dbReference>
<dbReference type="EMBL" id="AMQN01012235">
    <property type="status" value="NOT_ANNOTATED_CDS"/>
    <property type="molecule type" value="Genomic_DNA"/>
</dbReference>
<dbReference type="GO" id="GO:0007165">
    <property type="term" value="P:signal transduction"/>
    <property type="evidence" value="ECO:0007669"/>
    <property type="project" value="InterPro"/>
</dbReference>
<dbReference type="Proteomes" id="UP000014760">
    <property type="component" value="Unassembled WGS sequence"/>
</dbReference>
<evidence type="ECO:0000256" key="8">
    <source>
        <dbReference type="ARBA" id="ARBA00022859"/>
    </source>
</evidence>
<accession>R7TLX3</accession>
<evidence type="ECO:0000256" key="4">
    <source>
        <dbReference type="ARBA" id="ARBA00022614"/>
    </source>
</evidence>
<organism evidence="14">
    <name type="scientific">Capitella teleta</name>
    <name type="common">Polychaete worm</name>
    <dbReference type="NCBI Taxonomy" id="283909"/>
    <lineage>
        <taxon>Eukaryota</taxon>
        <taxon>Metazoa</taxon>
        <taxon>Spiralia</taxon>
        <taxon>Lophotrochozoa</taxon>
        <taxon>Annelida</taxon>
        <taxon>Polychaeta</taxon>
        <taxon>Sedentaria</taxon>
        <taxon>Scolecida</taxon>
        <taxon>Capitellidae</taxon>
        <taxon>Capitella</taxon>
    </lineage>
</organism>
<evidence type="ECO:0000256" key="7">
    <source>
        <dbReference type="ARBA" id="ARBA00022737"/>
    </source>
</evidence>
<proteinExistence type="inferred from homology"/>
<keyword evidence="7" id="KW-0677">Repeat</keyword>
<evidence type="ECO:0000313" key="15">
    <source>
        <dbReference type="EnsemblMetazoa" id="CapteP123953"/>
    </source>
</evidence>
<keyword evidence="12" id="KW-0325">Glycoprotein</keyword>
<evidence type="ECO:0000313" key="16">
    <source>
        <dbReference type="Proteomes" id="UP000014760"/>
    </source>
</evidence>
<feature type="domain" description="TIR" evidence="13">
    <location>
        <begin position="76"/>
        <end position="217"/>
    </location>
</feature>
<keyword evidence="4" id="KW-0433">Leucine-rich repeat</keyword>
<sequence length="239" mass="28119">MYKTPLEALQLSPEECLSRPLSIELWVNLGLCSLQLFVTLLVCVAYRCRWHLRLWFFYLCTWLRPIPSMKTKEANFKFDLFVSHNEKDAAWVKNVLLPELEVHSQPPFKVCLYSRNWLAGRNISESIVESLTLSRHTLLLVTNAFAKSQWCQFEMTMAQHRLIETDNDNVVLAVMEDIEPINLNPRLRLMMKRKVYLQWTDDEVGRRLFWKRLKQMLQSDGGSLVEAFPQRDELRSALA</sequence>
<evidence type="ECO:0000313" key="14">
    <source>
        <dbReference type="EMBL" id="ELT94527.1"/>
    </source>
</evidence>
<evidence type="ECO:0000256" key="9">
    <source>
        <dbReference type="ARBA" id="ARBA00022989"/>
    </source>
</evidence>
<keyword evidence="16" id="KW-1185">Reference proteome</keyword>
<name>R7TLX3_CAPTE</name>
<evidence type="ECO:0000256" key="3">
    <source>
        <dbReference type="ARBA" id="ARBA00022588"/>
    </source>
</evidence>
<comment type="similarity">
    <text evidence="2">Belongs to the Toll-like receptor family.</text>
</comment>
<dbReference type="OMA" id="HIPECEM"/>
<dbReference type="AlphaFoldDB" id="R7TLX3"/>
<keyword evidence="10" id="KW-0472">Membrane</keyword>
<evidence type="ECO:0000256" key="1">
    <source>
        <dbReference type="ARBA" id="ARBA00004479"/>
    </source>
</evidence>
<keyword evidence="9" id="KW-1133">Transmembrane helix</keyword>
<dbReference type="SUPFAM" id="SSF52200">
    <property type="entry name" value="Toll/Interleukin receptor TIR domain"/>
    <property type="match status" value="1"/>
</dbReference>
<dbReference type="PANTHER" id="PTHR24365">
    <property type="entry name" value="TOLL-LIKE RECEPTOR"/>
    <property type="match status" value="1"/>
</dbReference>
<dbReference type="STRING" id="283909.R7TLX3"/>
<evidence type="ECO:0000256" key="5">
    <source>
        <dbReference type="ARBA" id="ARBA00022692"/>
    </source>
</evidence>
<evidence type="ECO:0000256" key="6">
    <source>
        <dbReference type="ARBA" id="ARBA00022729"/>
    </source>
</evidence>
<reference evidence="15" key="3">
    <citation type="submission" date="2015-06" db="UniProtKB">
        <authorList>
            <consortium name="EnsemblMetazoa"/>
        </authorList>
    </citation>
    <scope>IDENTIFICATION</scope>
</reference>
<dbReference type="OrthoDB" id="1421090at2759"/>
<evidence type="ECO:0000256" key="2">
    <source>
        <dbReference type="ARBA" id="ARBA00009634"/>
    </source>
</evidence>
<dbReference type="Gene3D" id="3.40.50.10140">
    <property type="entry name" value="Toll/interleukin-1 receptor homology (TIR) domain"/>
    <property type="match status" value="1"/>
</dbReference>
<dbReference type="GO" id="GO:0038023">
    <property type="term" value="F:signaling receptor activity"/>
    <property type="evidence" value="ECO:0007669"/>
    <property type="project" value="TreeGrafter"/>
</dbReference>
<dbReference type="PROSITE" id="PS50104">
    <property type="entry name" value="TIR"/>
    <property type="match status" value="1"/>
</dbReference>